<evidence type="ECO:0000313" key="12">
    <source>
        <dbReference type="Proteomes" id="UP000223913"/>
    </source>
</evidence>
<dbReference type="Pfam" id="PF07264">
    <property type="entry name" value="EI24"/>
    <property type="match status" value="1"/>
</dbReference>
<dbReference type="Proteomes" id="UP000223913">
    <property type="component" value="Unassembled WGS sequence"/>
</dbReference>
<keyword evidence="12" id="KW-1185">Reference proteome</keyword>
<comment type="subcellular location">
    <subcellularLocation>
        <location evidence="1">Membrane</location>
        <topology evidence="1">Multi-pass membrane protein</topology>
    </subcellularLocation>
</comment>
<keyword evidence="2" id="KW-0813">Transport</keyword>
<feature type="transmembrane region" description="Helical" evidence="10">
    <location>
        <begin position="24"/>
        <end position="47"/>
    </location>
</feature>
<accession>A0A2D0NGC8</accession>
<dbReference type="GO" id="GO:0019344">
    <property type="term" value="P:cysteine biosynthetic process"/>
    <property type="evidence" value="ECO:0007669"/>
    <property type="project" value="TreeGrafter"/>
</dbReference>
<keyword evidence="5" id="KW-0028">Amino-acid biosynthesis</keyword>
<dbReference type="PANTHER" id="PTHR37468:SF1">
    <property type="entry name" value="SULFATE TRANSPORTER CYSZ"/>
    <property type="match status" value="1"/>
</dbReference>
<keyword evidence="3" id="KW-1003">Cell membrane</keyword>
<dbReference type="GO" id="GO:0005886">
    <property type="term" value="C:plasma membrane"/>
    <property type="evidence" value="ECO:0007669"/>
    <property type="project" value="TreeGrafter"/>
</dbReference>
<sequence length="247" mass="27659">MIKNFFIGLSAYGRALQLIRSLGLWSYFLIPALISIVLAGIIFTVAWNLGDDLGRWLIDWYPWEAGAATVAKAGTVIGSIIIIILGLILYKNLVMAFASPFMSQMSERIERRLSPHYEAASFSSARMVREIMRGLRIALRNISREIFFTVLLILIGLIPFFSPFVALAIFLVQSYYAGFGSMDYTLERHYSVRESIDFGRRYRGLALGIGAVFILLLMTGIGFLFALPLSTAAATPEVIKRLDREIV</sequence>
<dbReference type="EMBL" id="PDUD01000009">
    <property type="protein sequence ID" value="PHN07551.1"/>
    <property type="molecule type" value="Genomic_DNA"/>
</dbReference>
<evidence type="ECO:0000256" key="6">
    <source>
        <dbReference type="ARBA" id="ARBA00022692"/>
    </source>
</evidence>
<dbReference type="RefSeq" id="WP_099149000.1">
    <property type="nucleotide sequence ID" value="NZ_PDUD01000009.1"/>
</dbReference>
<dbReference type="PANTHER" id="PTHR37468">
    <property type="entry name" value="SULFATE TRANSPORTER CYSZ"/>
    <property type="match status" value="1"/>
</dbReference>
<feature type="transmembrane region" description="Helical" evidence="10">
    <location>
        <begin position="67"/>
        <end position="90"/>
    </location>
</feature>
<comment type="caution">
    <text evidence="11">The sequence shown here is derived from an EMBL/GenBank/DDBJ whole genome shotgun (WGS) entry which is preliminary data.</text>
</comment>
<evidence type="ECO:0000256" key="1">
    <source>
        <dbReference type="ARBA" id="ARBA00004141"/>
    </source>
</evidence>
<evidence type="ECO:0000256" key="7">
    <source>
        <dbReference type="ARBA" id="ARBA00022989"/>
    </source>
</evidence>
<evidence type="ECO:0000256" key="4">
    <source>
        <dbReference type="ARBA" id="ARBA00022519"/>
    </source>
</evidence>
<evidence type="ECO:0000256" key="9">
    <source>
        <dbReference type="ARBA" id="ARBA00023136"/>
    </source>
</evidence>
<evidence type="ECO:0000256" key="3">
    <source>
        <dbReference type="ARBA" id="ARBA00022475"/>
    </source>
</evidence>
<protein>
    <submittedName>
        <fullName evidence="11">Coproporphyrinogen III oxidase</fullName>
    </submittedName>
</protein>
<evidence type="ECO:0000313" key="11">
    <source>
        <dbReference type="EMBL" id="PHN07551.1"/>
    </source>
</evidence>
<evidence type="ECO:0000256" key="8">
    <source>
        <dbReference type="ARBA" id="ARBA00023032"/>
    </source>
</evidence>
<gene>
    <name evidence="11" type="ORF">CRP01_05470</name>
</gene>
<keyword evidence="7 10" id="KW-1133">Transmembrane helix</keyword>
<keyword evidence="4" id="KW-0997">Cell inner membrane</keyword>
<proteinExistence type="predicted"/>
<keyword evidence="6 10" id="KW-0812">Transmembrane</keyword>
<keyword evidence="9 10" id="KW-0472">Membrane</keyword>
<feature type="transmembrane region" description="Helical" evidence="10">
    <location>
        <begin position="146"/>
        <end position="172"/>
    </location>
</feature>
<dbReference type="AlphaFoldDB" id="A0A2D0NGC8"/>
<feature type="transmembrane region" description="Helical" evidence="10">
    <location>
        <begin position="205"/>
        <end position="227"/>
    </location>
</feature>
<organism evidence="11 12">
    <name type="scientific">Flavilitoribacter nigricans (strain ATCC 23147 / DSM 23189 / NBRC 102662 / NCIMB 1420 / SS-2)</name>
    <name type="common">Lewinella nigricans</name>
    <dbReference type="NCBI Taxonomy" id="1122177"/>
    <lineage>
        <taxon>Bacteria</taxon>
        <taxon>Pseudomonadati</taxon>
        <taxon>Bacteroidota</taxon>
        <taxon>Saprospiria</taxon>
        <taxon>Saprospirales</taxon>
        <taxon>Lewinellaceae</taxon>
        <taxon>Flavilitoribacter</taxon>
    </lineage>
</organism>
<dbReference type="GO" id="GO:0000103">
    <property type="term" value="P:sulfate assimilation"/>
    <property type="evidence" value="ECO:0007669"/>
    <property type="project" value="TreeGrafter"/>
</dbReference>
<evidence type="ECO:0000256" key="5">
    <source>
        <dbReference type="ARBA" id="ARBA00022605"/>
    </source>
</evidence>
<reference evidence="11 12" key="1">
    <citation type="submission" date="2017-10" db="EMBL/GenBank/DDBJ databases">
        <title>The draft genome sequence of Lewinella nigricans NBRC 102662.</title>
        <authorList>
            <person name="Wang K."/>
        </authorList>
    </citation>
    <scope>NUCLEOTIDE SEQUENCE [LARGE SCALE GENOMIC DNA]</scope>
    <source>
        <strain evidence="11 12">NBRC 102662</strain>
    </source>
</reference>
<dbReference type="GO" id="GO:0009675">
    <property type="term" value="F:high-affinity sulfate:proton symporter activity"/>
    <property type="evidence" value="ECO:0007669"/>
    <property type="project" value="TreeGrafter"/>
</dbReference>
<keyword evidence="8" id="KW-0764">Sulfate transport</keyword>
<evidence type="ECO:0000256" key="10">
    <source>
        <dbReference type="SAM" id="Phobius"/>
    </source>
</evidence>
<dbReference type="InterPro" id="IPR050480">
    <property type="entry name" value="CysZ-like"/>
</dbReference>
<name>A0A2D0NGC8_FLAN2</name>
<dbReference type="OrthoDB" id="9787566at2"/>
<dbReference type="InterPro" id="IPR059112">
    <property type="entry name" value="CysZ/EI24"/>
</dbReference>
<evidence type="ECO:0000256" key="2">
    <source>
        <dbReference type="ARBA" id="ARBA00022448"/>
    </source>
</evidence>